<dbReference type="Pfam" id="PF18986">
    <property type="entry name" value="DUF5719"/>
    <property type="match status" value="1"/>
</dbReference>
<keyword evidence="2" id="KW-1185">Reference proteome</keyword>
<dbReference type="EMBL" id="BAABGM010000015">
    <property type="protein sequence ID" value="GAA4408752.1"/>
    <property type="molecule type" value="Genomic_DNA"/>
</dbReference>
<accession>A0ABP8KKT0</accession>
<comment type="caution">
    <text evidence="1">The sequence shown here is derived from an EMBL/GenBank/DDBJ whole genome shotgun (WGS) entry which is preliminary data.</text>
</comment>
<dbReference type="RefSeq" id="WP_345206777.1">
    <property type="nucleotide sequence ID" value="NZ_BAABGM010000015.1"/>
</dbReference>
<name>A0ABP8KKT0_9MICO</name>
<evidence type="ECO:0000313" key="1">
    <source>
        <dbReference type="EMBL" id="GAA4408752.1"/>
    </source>
</evidence>
<sequence length="496" mass="48810">MKGLNRVGGALRRLNAAGLTRVVLASGAAVGVVALAAAHPLDLDLVSASGDEDVSVVGSALATRVVQVCPGPELSGIPGVDDVEVPAALTAATGPEELLPLPATGEGALVAVAGKAKVLTVDTRPGAATAPLEGAAAVRLTGTGALAPAVAGTQEWRADGKDLRGLVTVPCAAGGSDLWLLGGGAGPGRQERLVLTNPGDNPVTTDVTVHGAAGPLGAPVVETVPPGGRVSLLLDARAAAETMPAVHVRADGGGIQATLTDTWIEGSTALGAETTAPIAQPATVQVVPAAVVGGGATTVRVAVPGEQDAVVRVTVLGGDGLVPASGDTVLTAAAGSVGELTLEGVPTGTYAVMLRSDVPVVGSVLSRVGDGSAPGEFAWSGAVDGVRSLAGAAVEPVADVDRSLHLVATGGNVTAEVVTVIDGTPRTRSVDLLSDRVAIVPLDVAESVWVRRTTGSGELRGTVLSSQGSGPERLLSSMPLQESVVTSAVSRAFPLP</sequence>
<organism evidence="1 2">
    <name type="scientific">Fodinibacter luteus</name>
    <dbReference type="NCBI Taxonomy" id="552064"/>
    <lineage>
        <taxon>Bacteria</taxon>
        <taxon>Bacillati</taxon>
        <taxon>Actinomycetota</taxon>
        <taxon>Actinomycetes</taxon>
        <taxon>Micrococcales</taxon>
        <taxon>Intrasporangiaceae</taxon>
        <taxon>Fodinibacter (ex Wang et al. 2009)</taxon>
    </lineage>
</organism>
<evidence type="ECO:0000313" key="2">
    <source>
        <dbReference type="Proteomes" id="UP001500945"/>
    </source>
</evidence>
<protein>
    <recommendedName>
        <fullName evidence="3">Secreted protein</fullName>
    </recommendedName>
</protein>
<proteinExistence type="predicted"/>
<dbReference type="Proteomes" id="UP001500945">
    <property type="component" value="Unassembled WGS sequence"/>
</dbReference>
<dbReference type="InterPro" id="IPR043777">
    <property type="entry name" value="DUF5719"/>
</dbReference>
<reference evidence="2" key="1">
    <citation type="journal article" date="2019" name="Int. J. Syst. Evol. Microbiol.">
        <title>The Global Catalogue of Microorganisms (GCM) 10K type strain sequencing project: providing services to taxonomists for standard genome sequencing and annotation.</title>
        <authorList>
            <consortium name="The Broad Institute Genomics Platform"/>
            <consortium name="The Broad Institute Genome Sequencing Center for Infectious Disease"/>
            <person name="Wu L."/>
            <person name="Ma J."/>
        </authorList>
    </citation>
    <scope>NUCLEOTIDE SEQUENCE [LARGE SCALE GENOMIC DNA]</scope>
    <source>
        <strain evidence="2">JCM 17809</strain>
    </source>
</reference>
<gene>
    <name evidence="1" type="ORF">GCM10023168_26590</name>
</gene>
<evidence type="ECO:0008006" key="3">
    <source>
        <dbReference type="Google" id="ProtNLM"/>
    </source>
</evidence>